<evidence type="ECO:0000256" key="1">
    <source>
        <dbReference type="ARBA" id="ARBA00023015"/>
    </source>
</evidence>
<evidence type="ECO:0000313" key="6">
    <source>
        <dbReference type="EMBL" id="MBG8554365.1"/>
    </source>
</evidence>
<feature type="region of interest" description="Disordered" evidence="4">
    <location>
        <begin position="67"/>
        <end position="102"/>
    </location>
</feature>
<dbReference type="Pfam" id="PF00440">
    <property type="entry name" value="TetR_N"/>
    <property type="match status" value="1"/>
</dbReference>
<dbReference type="EMBL" id="JADWYK010000007">
    <property type="protein sequence ID" value="MBG8554365.1"/>
    <property type="molecule type" value="Genomic_DNA"/>
</dbReference>
<feature type="domain" description="HTH tetR-type" evidence="5">
    <location>
        <begin position="13"/>
        <end position="45"/>
    </location>
</feature>
<dbReference type="PANTHER" id="PTHR47506">
    <property type="entry name" value="TRANSCRIPTIONAL REGULATORY PROTEIN"/>
    <property type="match status" value="1"/>
</dbReference>
<comment type="caution">
    <text evidence="6">The sequence shown here is derived from an EMBL/GenBank/DDBJ whole genome shotgun (WGS) entry which is preliminary data.</text>
</comment>
<protein>
    <submittedName>
        <fullName evidence="6">Helix-turn-helix transcriptional regulator</fullName>
    </submittedName>
</protein>
<gene>
    <name evidence="6" type="ORF">I5L79_12455</name>
</gene>
<reference evidence="6 7" key="1">
    <citation type="submission" date="2020-11" db="EMBL/GenBank/DDBJ databases">
        <title>Hymenobacter sp.</title>
        <authorList>
            <person name="Kim M.K."/>
        </authorList>
    </citation>
    <scope>NUCLEOTIDE SEQUENCE [LARGE SCALE GENOMIC DNA]</scope>
    <source>
        <strain evidence="6 7">BT594</strain>
    </source>
</reference>
<evidence type="ECO:0000256" key="2">
    <source>
        <dbReference type="ARBA" id="ARBA00023125"/>
    </source>
</evidence>
<name>A0ABS0L2K7_9BACT</name>
<organism evidence="6 7">
    <name type="scientific">Hymenobacter guriensis</name>
    <dbReference type="NCBI Taxonomy" id="2793065"/>
    <lineage>
        <taxon>Bacteria</taxon>
        <taxon>Pseudomonadati</taxon>
        <taxon>Bacteroidota</taxon>
        <taxon>Cytophagia</taxon>
        <taxon>Cytophagales</taxon>
        <taxon>Hymenobacteraceae</taxon>
        <taxon>Hymenobacter</taxon>
    </lineage>
</organism>
<dbReference type="Gene3D" id="1.10.10.60">
    <property type="entry name" value="Homeodomain-like"/>
    <property type="match status" value="1"/>
</dbReference>
<keyword evidence="1" id="KW-0805">Transcription regulation</keyword>
<evidence type="ECO:0000259" key="5">
    <source>
        <dbReference type="Pfam" id="PF00440"/>
    </source>
</evidence>
<keyword evidence="7" id="KW-1185">Reference proteome</keyword>
<sequence length="102" mass="11030">MSRPQEFDTQEALHQAMRVFWRKGYEATSLTDLPAATGLSKSSLYATLGESGNCSWPASTPIGRLARKTRSRSCSSPPAAPLDPFSTPFLPTSIQPSPCWAA</sequence>
<evidence type="ECO:0000313" key="7">
    <source>
        <dbReference type="Proteomes" id="UP000601099"/>
    </source>
</evidence>
<dbReference type="PANTHER" id="PTHR47506:SF1">
    <property type="entry name" value="HTH-TYPE TRANSCRIPTIONAL REGULATOR YJDC"/>
    <property type="match status" value="1"/>
</dbReference>
<dbReference type="InterPro" id="IPR001647">
    <property type="entry name" value="HTH_TetR"/>
</dbReference>
<dbReference type="Proteomes" id="UP000601099">
    <property type="component" value="Unassembled WGS sequence"/>
</dbReference>
<evidence type="ECO:0000256" key="3">
    <source>
        <dbReference type="ARBA" id="ARBA00023163"/>
    </source>
</evidence>
<dbReference type="InterPro" id="IPR009057">
    <property type="entry name" value="Homeodomain-like_sf"/>
</dbReference>
<dbReference type="SUPFAM" id="SSF46689">
    <property type="entry name" value="Homeodomain-like"/>
    <property type="match status" value="1"/>
</dbReference>
<evidence type="ECO:0000256" key="4">
    <source>
        <dbReference type="SAM" id="MobiDB-lite"/>
    </source>
</evidence>
<keyword evidence="3" id="KW-0804">Transcription</keyword>
<accession>A0ABS0L2K7</accession>
<keyword evidence="2" id="KW-0238">DNA-binding</keyword>
<proteinExistence type="predicted"/>